<dbReference type="PANTHER" id="PTHR11771">
    <property type="entry name" value="LIPOXYGENASE"/>
    <property type="match status" value="1"/>
</dbReference>
<dbReference type="Gene3D" id="4.10.372.10">
    <property type="entry name" value="Lipoxygenase-1, Domain 3"/>
    <property type="match status" value="1"/>
</dbReference>
<dbReference type="SUPFAM" id="SSF48484">
    <property type="entry name" value="Lipoxigenase"/>
    <property type="match status" value="1"/>
</dbReference>
<dbReference type="AlphaFoldDB" id="A0AAF0QUW2"/>
<feature type="domain" description="Lipoxygenase" evidence="4">
    <location>
        <begin position="38"/>
        <end position="216"/>
    </location>
</feature>
<evidence type="ECO:0000256" key="2">
    <source>
        <dbReference type="ARBA" id="ARBA00022964"/>
    </source>
</evidence>
<dbReference type="Gene3D" id="1.20.245.10">
    <property type="entry name" value="Lipoxygenase-1, Domain 5"/>
    <property type="match status" value="1"/>
</dbReference>
<dbReference type="Pfam" id="PF00305">
    <property type="entry name" value="Lipoxygenase"/>
    <property type="match status" value="2"/>
</dbReference>
<dbReference type="PROSITE" id="PS51393">
    <property type="entry name" value="LIPOXYGENASE_3"/>
    <property type="match status" value="2"/>
</dbReference>
<keyword evidence="6" id="KW-1185">Reference proteome</keyword>
<dbReference type="InterPro" id="IPR036226">
    <property type="entry name" value="LipOase_C_sf"/>
</dbReference>
<dbReference type="InterPro" id="IPR013819">
    <property type="entry name" value="LipOase_C"/>
</dbReference>
<accession>A0AAF0QUW2</accession>
<keyword evidence="3" id="KW-0560">Oxidoreductase</keyword>
<dbReference type="EMBL" id="CP133616">
    <property type="protein sequence ID" value="WMV29072.1"/>
    <property type="molecule type" value="Genomic_DNA"/>
</dbReference>
<keyword evidence="2" id="KW-0223">Dioxygenase</keyword>
<organism evidence="5 6">
    <name type="scientific">Solanum verrucosum</name>
    <dbReference type="NCBI Taxonomy" id="315347"/>
    <lineage>
        <taxon>Eukaryota</taxon>
        <taxon>Viridiplantae</taxon>
        <taxon>Streptophyta</taxon>
        <taxon>Embryophyta</taxon>
        <taxon>Tracheophyta</taxon>
        <taxon>Spermatophyta</taxon>
        <taxon>Magnoliopsida</taxon>
        <taxon>eudicotyledons</taxon>
        <taxon>Gunneridae</taxon>
        <taxon>Pentapetalae</taxon>
        <taxon>asterids</taxon>
        <taxon>lamiids</taxon>
        <taxon>Solanales</taxon>
        <taxon>Solanaceae</taxon>
        <taxon>Solanoideae</taxon>
        <taxon>Solaneae</taxon>
        <taxon>Solanum</taxon>
    </lineage>
</organism>
<keyword evidence="1" id="KW-0479">Metal-binding</keyword>
<evidence type="ECO:0000313" key="6">
    <source>
        <dbReference type="Proteomes" id="UP001234989"/>
    </source>
</evidence>
<dbReference type="GO" id="GO:0046872">
    <property type="term" value="F:metal ion binding"/>
    <property type="evidence" value="ECO:0007669"/>
    <property type="project" value="UniProtKB-KW"/>
</dbReference>
<evidence type="ECO:0000313" key="5">
    <source>
        <dbReference type="EMBL" id="WMV29072.1"/>
    </source>
</evidence>
<dbReference type="PRINTS" id="PR00087">
    <property type="entry name" value="LIPOXYGENASE"/>
</dbReference>
<evidence type="ECO:0000256" key="3">
    <source>
        <dbReference type="ARBA" id="ARBA00023002"/>
    </source>
</evidence>
<protein>
    <recommendedName>
        <fullName evidence="4">Lipoxygenase domain-containing protein</fullName>
    </recommendedName>
</protein>
<dbReference type="PROSITE" id="PS00081">
    <property type="entry name" value="LIPOXYGENASE_2"/>
    <property type="match status" value="1"/>
</dbReference>
<dbReference type="GO" id="GO:0016702">
    <property type="term" value="F:oxidoreductase activity, acting on single donors with incorporation of molecular oxygen, incorporation of two atoms of oxygen"/>
    <property type="evidence" value="ECO:0007669"/>
    <property type="project" value="InterPro"/>
</dbReference>
<gene>
    <name evidence="5" type="ORF">MTR67_022457</name>
</gene>
<evidence type="ECO:0000259" key="4">
    <source>
        <dbReference type="PROSITE" id="PS51393"/>
    </source>
</evidence>
<feature type="domain" description="Lipoxygenase" evidence="4">
    <location>
        <begin position="1"/>
        <end position="36"/>
    </location>
</feature>
<dbReference type="InterPro" id="IPR000907">
    <property type="entry name" value="LipOase"/>
</dbReference>
<sequence length="216" mass="24721">MSVGDRFAWLRDHEFARQTVAGVNPVSIELLKGLPIFMTRRMRIHACAEPYIIATHRQLSCMHPIYKLLHPHMRYTLQVNDFSRKTFISADGIVEALDSAGTYGVELSSTAYKNLWQLDMEALPADLVRRGMAVEDPTAPCGVKLVIEEYYPSAADGLLIWSAIKELVESYVEHYYSEPKSVMLYVDKTRDTPIRKMNLGGQTLFLKRTYRTYLPQ</sequence>
<proteinExistence type="predicted"/>
<dbReference type="InterPro" id="IPR020834">
    <property type="entry name" value="LipOase_CS"/>
</dbReference>
<evidence type="ECO:0000256" key="1">
    <source>
        <dbReference type="ARBA" id="ARBA00022723"/>
    </source>
</evidence>
<dbReference type="InterPro" id="IPR027433">
    <property type="entry name" value="Lipoxygenase_dom_3"/>
</dbReference>
<reference evidence="5" key="1">
    <citation type="submission" date="2023-08" db="EMBL/GenBank/DDBJ databases">
        <title>A de novo genome assembly of Solanum verrucosum Schlechtendal, a Mexican diploid species geographically isolated from the other diploid A-genome species in potato relatives.</title>
        <authorList>
            <person name="Hosaka K."/>
        </authorList>
    </citation>
    <scope>NUCLEOTIDE SEQUENCE</scope>
    <source>
        <tissue evidence="5">Young leaves</tissue>
    </source>
</reference>
<name>A0AAF0QUW2_SOLVR</name>
<dbReference type="GO" id="GO:0034440">
    <property type="term" value="P:lipid oxidation"/>
    <property type="evidence" value="ECO:0007669"/>
    <property type="project" value="InterPro"/>
</dbReference>
<dbReference type="Proteomes" id="UP001234989">
    <property type="component" value="Chromosome 5"/>
</dbReference>